<dbReference type="InterPro" id="IPR058548">
    <property type="entry name" value="MlaB-like_STAS"/>
</dbReference>
<evidence type="ECO:0000313" key="2">
    <source>
        <dbReference type="EMBL" id="SEH03359.1"/>
    </source>
</evidence>
<dbReference type="Pfam" id="PF13466">
    <property type="entry name" value="STAS_2"/>
    <property type="match status" value="1"/>
</dbReference>
<feature type="domain" description="STAS" evidence="1">
    <location>
        <begin position="19"/>
        <end position="106"/>
    </location>
</feature>
<dbReference type="PANTHER" id="PTHR33495">
    <property type="entry name" value="ANTI-SIGMA FACTOR ANTAGONIST TM_1081-RELATED-RELATED"/>
    <property type="match status" value="1"/>
</dbReference>
<dbReference type="SUPFAM" id="SSF52091">
    <property type="entry name" value="SpoIIaa-like"/>
    <property type="match status" value="1"/>
</dbReference>
<evidence type="ECO:0000313" key="3">
    <source>
        <dbReference type="Proteomes" id="UP000236732"/>
    </source>
</evidence>
<dbReference type="RefSeq" id="WP_103964332.1">
    <property type="nucleotide sequence ID" value="NZ_FNVT01000035.1"/>
</dbReference>
<dbReference type="EMBL" id="FNVT01000035">
    <property type="protein sequence ID" value="SEH03359.1"/>
    <property type="molecule type" value="Genomic_DNA"/>
</dbReference>
<dbReference type="GO" id="GO:0043856">
    <property type="term" value="F:anti-sigma factor antagonist activity"/>
    <property type="evidence" value="ECO:0007669"/>
    <property type="project" value="TreeGrafter"/>
</dbReference>
<dbReference type="AlphaFoldDB" id="A0A1H6F2C4"/>
<keyword evidence="3" id="KW-1185">Reference proteome</keyword>
<dbReference type="InterPro" id="IPR036513">
    <property type="entry name" value="STAS_dom_sf"/>
</dbReference>
<sequence length="106" mass="11328">MLDRTPLHIDVVQRDATTVALVLSGDLDHDSVAQLAALTFAAGYRRIDMDLSALSFIDSSGLAALLRLHEQAAGVNAALHVVALTPYLRGLFTMTALDRVFTLPPG</sequence>
<dbReference type="InterPro" id="IPR002645">
    <property type="entry name" value="STAS_dom"/>
</dbReference>
<organism evidence="2 3">
    <name type="scientific">Nonomuraea solani</name>
    <dbReference type="NCBI Taxonomy" id="1144553"/>
    <lineage>
        <taxon>Bacteria</taxon>
        <taxon>Bacillati</taxon>
        <taxon>Actinomycetota</taxon>
        <taxon>Actinomycetes</taxon>
        <taxon>Streptosporangiales</taxon>
        <taxon>Streptosporangiaceae</taxon>
        <taxon>Nonomuraea</taxon>
    </lineage>
</organism>
<dbReference type="Gene3D" id="3.30.750.24">
    <property type="entry name" value="STAS domain"/>
    <property type="match status" value="1"/>
</dbReference>
<dbReference type="Proteomes" id="UP000236732">
    <property type="component" value="Unassembled WGS sequence"/>
</dbReference>
<dbReference type="OrthoDB" id="4249752at2"/>
<gene>
    <name evidence="2" type="ORF">SAMN05444920_13577</name>
</gene>
<protein>
    <submittedName>
        <fullName evidence="2">Anti-anti-sigma factor</fullName>
    </submittedName>
</protein>
<dbReference type="PANTHER" id="PTHR33495:SF2">
    <property type="entry name" value="ANTI-SIGMA FACTOR ANTAGONIST TM_1081-RELATED"/>
    <property type="match status" value="1"/>
</dbReference>
<dbReference type="CDD" id="cd07043">
    <property type="entry name" value="STAS_anti-anti-sigma_factors"/>
    <property type="match status" value="1"/>
</dbReference>
<dbReference type="PROSITE" id="PS50801">
    <property type="entry name" value="STAS"/>
    <property type="match status" value="1"/>
</dbReference>
<evidence type="ECO:0000259" key="1">
    <source>
        <dbReference type="PROSITE" id="PS50801"/>
    </source>
</evidence>
<reference evidence="2 3" key="1">
    <citation type="submission" date="2016-10" db="EMBL/GenBank/DDBJ databases">
        <authorList>
            <person name="de Groot N.N."/>
        </authorList>
    </citation>
    <scope>NUCLEOTIDE SEQUENCE [LARGE SCALE GENOMIC DNA]</scope>
    <source>
        <strain evidence="2 3">CGMCC 4.7037</strain>
    </source>
</reference>
<proteinExistence type="predicted"/>
<accession>A0A1H6F2C4</accession>
<name>A0A1H6F2C4_9ACTN</name>